<dbReference type="EMBL" id="FMID01000024">
    <property type="protein sequence ID" value="SCL75154.1"/>
    <property type="molecule type" value="Genomic_DNA"/>
</dbReference>
<dbReference type="InterPro" id="IPR029052">
    <property type="entry name" value="Metallo-depent_PP-like"/>
</dbReference>
<dbReference type="AlphaFoldDB" id="A0A1M4MJS2"/>
<dbReference type="RefSeq" id="WP_074369423.1">
    <property type="nucleotide sequence ID" value="NZ_FMID01000024.1"/>
</dbReference>
<dbReference type="STRING" id="118126.L21_1045"/>
<proteinExistence type="predicted"/>
<sequence length="300" mass="32819">MPQTRILAFSDLAWGTREKGSAGGRVGIGSFLRPIEETDPAIVIFAGDGAYDRCSRSRLDETELFLGLLREIAAGGRHCVVVEGNNDDTMGTYGRVRDAAKEKPHIHEISGKAETVQGIRFLGVPTGKERRMARSAEGPVDIVVAHAPLADRIWLFDLPAACILTGHYGMMIARIAGKAYVALDCSPASYAVIDWEEGWRRIGYAAGSCRIELHPAEEGAATGCDPNELRDLTEGRGALSYRDEVEVLQRAKREVATLGREEVSRRLLGLGIKKTHIERYLGKRRARPSTPAARSRNGVR</sequence>
<dbReference type="Gene3D" id="3.60.21.10">
    <property type="match status" value="1"/>
</dbReference>
<evidence type="ECO:0000313" key="2">
    <source>
        <dbReference type="EMBL" id="SCL75154.1"/>
    </source>
</evidence>
<dbReference type="Proteomes" id="UP000184671">
    <property type="component" value="Unassembled WGS sequence"/>
</dbReference>
<protein>
    <recommendedName>
        <fullName evidence="1">Calcineurin-like phosphoesterase domain-containing protein</fullName>
    </recommendedName>
</protein>
<dbReference type="Pfam" id="PF00149">
    <property type="entry name" value="Metallophos"/>
    <property type="match status" value="1"/>
</dbReference>
<accession>A0A1M4MJS2</accession>
<evidence type="ECO:0000313" key="3">
    <source>
        <dbReference type="Proteomes" id="UP000184671"/>
    </source>
</evidence>
<name>A0A1M4MJS2_9EURY</name>
<gene>
    <name evidence="2" type="ORF">L21_1045</name>
</gene>
<organism evidence="2 3">
    <name type="scientific">Methanoculleus chikugoensis</name>
    <dbReference type="NCBI Taxonomy" id="118126"/>
    <lineage>
        <taxon>Archaea</taxon>
        <taxon>Methanobacteriati</taxon>
        <taxon>Methanobacteriota</taxon>
        <taxon>Stenosarchaea group</taxon>
        <taxon>Methanomicrobia</taxon>
        <taxon>Methanomicrobiales</taxon>
        <taxon>Methanomicrobiaceae</taxon>
        <taxon>Methanoculleus</taxon>
    </lineage>
</organism>
<evidence type="ECO:0000259" key="1">
    <source>
        <dbReference type="Pfam" id="PF00149"/>
    </source>
</evidence>
<dbReference type="GO" id="GO:0016787">
    <property type="term" value="F:hydrolase activity"/>
    <property type="evidence" value="ECO:0007669"/>
    <property type="project" value="InterPro"/>
</dbReference>
<feature type="domain" description="Calcineurin-like phosphoesterase" evidence="1">
    <location>
        <begin position="5"/>
        <end position="167"/>
    </location>
</feature>
<reference evidence="2 3" key="1">
    <citation type="submission" date="2016-08" db="EMBL/GenBank/DDBJ databases">
        <authorList>
            <person name="Seilhamer J.J."/>
        </authorList>
    </citation>
    <scope>NUCLEOTIDE SEQUENCE [LARGE SCALE GENOMIC DNA]</scope>
    <source>
        <strain evidence="2">L21-II-0</strain>
    </source>
</reference>
<dbReference type="OrthoDB" id="106432at2157"/>
<dbReference type="SUPFAM" id="SSF56300">
    <property type="entry name" value="Metallo-dependent phosphatases"/>
    <property type="match status" value="1"/>
</dbReference>
<dbReference type="InterPro" id="IPR004843">
    <property type="entry name" value="Calcineurin-like_PHP"/>
</dbReference>